<dbReference type="PANTHER" id="PTHR15917:SF0">
    <property type="entry name" value="PROTEIN LARGEN"/>
    <property type="match status" value="1"/>
</dbReference>
<dbReference type="RefSeq" id="XP_013862877.1">
    <property type="nucleotide sequence ID" value="XM_014007423.1"/>
</dbReference>
<feature type="compositionally biased region" description="Basic and acidic residues" evidence="3">
    <location>
        <begin position="287"/>
        <end position="304"/>
    </location>
</feature>
<dbReference type="Proteomes" id="UP000192220">
    <property type="component" value="Unplaced"/>
</dbReference>
<gene>
    <name evidence="5" type="primary">si:ch211-178n15.1</name>
</gene>
<keyword evidence="1 2" id="KW-0175">Coiled coil</keyword>
<dbReference type="OrthoDB" id="8615648at2759"/>
<dbReference type="PANTHER" id="PTHR15917">
    <property type="match status" value="1"/>
</dbReference>
<dbReference type="InterPro" id="IPR027997">
    <property type="entry name" value="Largen/INSYN1"/>
</dbReference>
<evidence type="ECO:0000313" key="5">
    <source>
        <dbReference type="RefSeq" id="XP_013862877.1"/>
    </source>
</evidence>
<keyword evidence="4" id="KW-1185">Reference proteome</keyword>
<reference evidence="5" key="1">
    <citation type="submission" date="2025-08" db="UniProtKB">
        <authorList>
            <consortium name="RefSeq"/>
        </authorList>
    </citation>
    <scope>IDENTIFICATION</scope>
    <source>
        <strain evidence="5">Quisiro</strain>
        <tissue evidence="5">Liver</tissue>
    </source>
</reference>
<feature type="compositionally biased region" description="Basic and acidic residues" evidence="3">
    <location>
        <begin position="49"/>
        <end position="65"/>
    </location>
</feature>
<accession>A0A2I4B565</accession>
<evidence type="ECO:0000256" key="2">
    <source>
        <dbReference type="SAM" id="Coils"/>
    </source>
</evidence>
<feature type="coiled-coil region" evidence="2">
    <location>
        <begin position="323"/>
        <end position="350"/>
    </location>
</feature>
<name>A0A2I4B565_AUSLI</name>
<evidence type="ECO:0000256" key="1">
    <source>
        <dbReference type="ARBA" id="ARBA00023054"/>
    </source>
</evidence>
<dbReference type="GO" id="GO:0045793">
    <property type="term" value="P:positive regulation of cell size"/>
    <property type="evidence" value="ECO:0007669"/>
    <property type="project" value="TreeGrafter"/>
</dbReference>
<feature type="compositionally biased region" description="Basic and acidic residues" evidence="3">
    <location>
        <begin position="446"/>
        <end position="455"/>
    </location>
</feature>
<feature type="compositionally biased region" description="Polar residues" evidence="3">
    <location>
        <begin position="269"/>
        <end position="281"/>
    </location>
</feature>
<feature type="region of interest" description="Disordered" evidence="3">
    <location>
        <begin position="411"/>
        <end position="511"/>
    </location>
</feature>
<evidence type="ECO:0000313" key="4">
    <source>
        <dbReference type="Proteomes" id="UP000192220"/>
    </source>
</evidence>
<feature type="region of interest" description="Disordered" evidence="3">
    <location>
        <begin position="39"/>
        <end position="65"/>
    </location>
</feature>
<dbReference type="InParanoid" id="A0A2I4B565"/>
<dbReference type="KEGG" id="alim:106516861"/>
<feature type="region of interest" description="Disordered" evidence="3">
    <location>
        <begin position="267"/>
        <end position="304"/>
    </location>
</feature>
<proteinExistence type="predicted"/>
<organism evidence="4 5">
    <name type="scientific">Austrofundulus limnaeus</name>
    <name type="common">Annual killifish</name>
    <dbReference type="NCBI Taxonomy" id="52670"/>
    <lineage>
        <taxon>Eukaryota</taxon>
        <taxon>Metazoa</taxon>
        <taxon>Chordata</taxon>
        <taxon>Craniata</taxon>
        <taxon>Vertebrata</taxon>
        <taxon>Euteleostomi</taxon>
        <taxon>Actinopterygii</taxon>
        <taxon>Neopterygii</taxon>
        <taxon>Teleostei</taxon>
        <taxon>Neoteleostei</taxon>
        <taxon>Acanthomorphata</taxon>
        <taxon>Ovalentaria</taxon>
        <taxon>Atherinomorphae</taxon>
        <taxon>Cyprinodontiformes</taxon>
        <taxon>Rivulidae</taxon>
        <taxon>Austrofundulus</taxon>
    </lineage>
</organism>
<dbReference type="GO" id="GO:0045727">
    <property type="term" value="P:positive regulation of translation"/>
    <property type="evidence" value="ECO:0007669"/>
    <property type="project" value="TreeGrafter"/>
</dbReference>
<sequence length="511" mass="57080">MYTEGSQTTGHHRFLQHTHPPCPCQHCIYHEQPYEYHRGSGYHPASARQTDHSSPDCRRDIQAPRGKDVGGRAFLVDRVARGGQLSPQRRPVCAGPGLYGHLNDFNQVCPWELNPAQWSDPEEPGVRRYSSARQQCGCVEYGDRAHPFHPGIPHPLPHLQVKGQGYRRRRTVRYISVDEEEGCDCASDNYHLEPNSNPGHFPMTNGHSGPRRVFFEEKEERDNYQDQGWAKGGSEDGFDHCSGSNKSFFSTEVPLKHLSQRRQKASCIAPSSTTCSETSKPITDDDEHQHEASEETTQKTRRDSVRDQIRQVVTDLEEVLGGLKQVHVEMKEVVEQIDRLTANIDLNEKAPCITQGLSSNDQTHAGDFRVAPPLSHKPASAQAPRQVGEDRLILRTNSVSPIHMASVVKTSRFTPPSLHKDVSHKKPIVNGHPPQMHHAGASNRTDQTHPEHHPQTLDPKVIIGNSTSNPRTQKPPPYPQNGRCGKGQNLSSKPARTPACPVRGRHSTSMV</sequence>
<protein>
    <submittedName>
        <fullName evidence="5">Uncharacterized protein si:ch211-178n15.1</fullName>
    </submittedName>
</protein>
<evidence type="ECO:0000256" key="3">
    <source>
        <dbReference type="SAM" id="MobiDB-lite"/>
    </source>
</evidence>
<dbReference type="AlphaFoldDB" id="A0A2I4B565"/>